<feature type="compositionally biased region" description="Low complexity" evidence="5">
    <location>
        <begin position="272"/>
        <end position="283"/>
    </location>
</feature>
<name>A0A0A1WNG5_ZEUCU</name>
<dbReference type="FunFam" id="2.10.25.10:FF:000672">
    <property type="entry name" value="Uncharacterized protein, isoform C"/>
    <property type="match status" value="1"/>
</dbReference>
<feature type="compositionally biased region" description="Polar residues" evidence="5">
    <location>
        <begin position="908"/>
        <end position="924"/>
    </location>
</feature>
<dbReference type="SUPFAM" id="SSF57196">
    <property type="entry name" value="EGF/Laminin"/>
    <property type="match status" value="1"/>
</dbReference>
<sequence>MCRKVERHSSATRPLAIASATATATATTTIMTLSKRRKSHKSPNSTLPTASMCTRKTTSWPLCAAAAMQHSFDSLRWLGVLALLLLATRNIECRQDEYARPSISQISPKSSSPMVSEAPILLHTSSKLVLESTIVETNNIAESLLTTDGGLDHDDNETRQHIRMERSAQPILNENYPKSGPNDVHFPSDTEKEVGAGHYFQYNIKPTGTLSDDTSEAPERTKSARAGKTLKPSFGGITSTSTPATTSVSESFLAKGDLRQLTSGSPINPTRSTATSTAATATALPHNPRQNSNPDIQDIITGIVKLLNGNVNVHANTQGLRRPSASRINNRGPPRISDVQTLPIDYDTQKKPLGSSIRPPPYTGPFDRPERPFITGVPIPEQIVPLRPGFISQRPPWHRQKPRPPITTAIGGRRPIPQYKPMPNSQLSPPAAEESAIPAKDTPEMTSSQHSGEISVPPDYNDANGDAPKPTDATYDSEFSNEDTNSQYIEVSDQDSNETADQDPMAAEKDELEEDEVASMQASPPPTKKDEQNNKKKPTKHKGPDKKKHTQENYGAIIESTSVVHDEMQMSSTYAPMPMEIGGDAFIDPSTEEVIFMTPSKTPALEISSKMDDTSSPTEIATQSSIFTTALPNISQSPIMLSPSSTTELLATIPPASTNTTPKPLPTTTTTRLPPPPPLSTTTSINTIISTSVAPPATPSVNTHPTPLPQPPSDYQPRPGIVLDDPEFKPGGRPRPPRPHPPRPADVPQQPPFNIQPTRQHLPPGYGEIFDVTLSAIQGPGSVGGSQQTINIKPYGSYGNSGGQQGDIILSAAGDDGFVSIDGKRTYINLFGDPTDPPVGVPTTPATTIPQLPGSGATVGSGNGSGNGVDSSGNGGSGGGNAVTQNNIPSLGSGYGIPETEVVDLEPTKSNSAKPQSSTTNSGPTRPHYRSRPTQPPVRIDTCIVGDDSTCDQAQHERCKTENGVSSCHCRPGYSRRKHREPCRKVISFYLGMRVDRIYEHRIVWDNKLLDKHSEPYGQLSYESIRAIDSAMSMTPYSDEFMDARVNNIYRGDPNLGGSGVFVNMTIKLDESVETLRPNLRADVQKHLLGVLHRRNNNIGNSVLYVSSPEGSITALHDLDECQSRELNDCHASASCSNSWGSFRCACEAGLRDPWADQPQRAGRDCQSCPDSYCNNRGTCSYNEEGNQVCACDSSHYGGQCEIDGEVLGVAIGASLAAVIIIVLTLVCLIMWSRRWQREQKNAIGSPVFGYMNTAPMKSAGLPGQPGYQVTLEDRMRWAQIADVMAQTNHYGVSPIAEPVGPTRPSSAMFAYPNLQSMGMGTMGGMSMQGTMQMHQAGSMAPPVPLPRYECVYPSDNSSNTNKKRLGLSSRSNGMRTLENSSSSEEEDRADLLGRNFQVPRPKSRSNGSIANQSGIYYDVDYEPSGNGIGNTSVDHLYGSQNQSSSHSHTHSHSHSGNNHIPGPQGIPMSTYTSGRAPSSYYMK</sequence>
<keyword evidence="8" id="KW-0282">Flagellum</keyword>
<feature type="compositionally biased region" description="Pro residues" evidence="5">
    <location>
        <begin position="742"/>
        <end position="751"/>
    </location>
</feature>
<feature type="region of interest" description="Disordered" evidence="5">
    <location>
        <begin position="205"/>
        <end position="244"/>
    </location>
</feature>
<dbReference type="CDD" id="cd00054">
    <property type="entry name" value="EGF_CA"/>
    <property type="match status" value="1"/>
</dbReference>
<organism evidence="8">
    <name type="scientific">Zeugodacus cucurbitae</name>
    <name type="common">Melon fruit fly</name>
    <name type="synonym">Bactrocera cucurbitae</name>
    <dbReference type="NCBI Taxonomy" id="28588"/>
    <lineage>
        <taxon>Eukaryota</taxon>
        <taxon>Metazoa</taxon>
        <taxon>Ecdysozoa</taxon>
        <taxon>Arthropoda</taxon>
        <taxon>Hexapoda</taxon>
        <taxon>Insecta</taxon>
        <taxon>Pterygota</taxon>
        <taxon>Neoptera</taxon>
        <taxon>Endopterygota</taxon>
        <taxon>Diptera</taxon>
        <taxon>Brachycera</taxon>
        <taxon>Muscomorpha</taxon>
        <taxon>Tephritoidea</taxon>
        <taxon>Tephritidae</taxon>
        <taxon>Zeugodacus</taxon>
        <taxon>Zeugodacus</taxon>
    </lineage>
</organism>
<dbReference type="InterPro" id="IPR001881">
    <property type="entry name" value="EGF-like_Ca-bd_dom"/>
</dbReference>
<dbReference type="PANTHER" id="PTHR24034">
    <property type="entry name" value="EGF-LIKE DOMAIN-CONTAINING PROTEIN"/>
    <property type="match status" value="1"/>
</dbReference>
<feature type="compositionally biased region" description="Basic residues" evidence="5">
    <location>
        <begin position="535"/>
        <end position="549"/>
    </location>
</feature>
<feature type="compositionally biased region" description="Low complexity" evidence="5">
    <location>
        <begin position="428"/>
        <end position="439"/>
    </location>
</feature>
<dbReference type="GO" id="GO:0005509">
    <property type="term" value="F:calcium ion binding"/>
    <property type="evidence" value="ECO:0007669"/>
    <property type="project" value="InterPro"/>
</dbReference>
<evidence type="ECO:0000256" key="6">
    <source>
        <dbReference type="SAM" id="Phobius"/>
    </source>
</evidence>
<reference evidence="8" key="1">
    <citation type="submission" date="2014-11" db="EMBL/GenBank/DDBJ databases">
        <authorList>
            <person name="Geib S."/>
        </authorList>
    </citation>
    <scope>NUCLEOTIDE SEQUENCE</scope>
</reference>
<feature type="region of interest" description="Disordered" evidence="5">
    <location>
        <begin position="347"/>
        <end position="371"/>
    </location>
</feature>
<dbReference type="PROSITE" id="PS00010">
    <property type="entry name" value="ASX_HYDROXYL"/>
    <property type="match status" value="1"/>
</dbReference>
<dbReference type="SMART" id="SM00179">
    <property type="entry name" value="EGF_CA"/>
    <property type="match status" value="1"/>
</dbReference>
<feature type="region of interest" description="Disordered" evidence="5">
    <location>
        <begin position="654"/>
        <end position="763"/>
    </location>
</feature>
<dbReference type="PROSITE" id="PS01187">
    <property type="entry name" value="EGF_CA"/>
    <property type="match status" value="1"/>
</dbReference>
<keyword evidence="1 4" id="KW-0245">EGF-like domain</keyword>
<dbReference type="PROSITE" id="PS50026">
    <property type="entry name" value="EGF_3"/>
    <property type="match status" value="2"/>
</dbReference>
<evidence type="ECO:0000256" key="2">
    <source>
        <dbReference type="ARBA" id="ARBA00022737"/>
    </source>
</evidence>
<keyword evidence="6" id="KW-1133">Transmembrane helix</keyword>
<feature type="compositionally biased region" description="Polar residues" evidence="5">
    <location>
        <begin position="1468"/>
        <end position="1477"/>
    </location>
</feature>
<feature type="compositionally biased region" description="Low complexity" evidence="5">
    <location>
        <begin position="680"/>
        <end position="692"/>
    </location>
</feature>
<keyword evidence="6" id="KW-0472">Membrane</keyword>
<feature type="compositionally biased region" description="Polar residues" evidence="5">
    <location>
        <begin position="1369"/>
        <end position="1383"/>
    </location>
</feature>
<feature type="compositionally biased region" description="Gly residues" evidence="5">
    <location>
        <begin position="857"/>
        <end position="881"/>
    </location>
</feature>
<keyword evidence="6" id="KW-0812">Transmembrane</keyword>
<dbReference type="PANTHER" id="PTHR24034:SF89">
    <property type="entry name" value="COMPLEMENT COMPONENT C1Q RECEPTOR"/>
    <property type="match status" value="1"/>
</dbReference>
<dbReference type="InterPro" id="IPR018097">
    <property type="entry name" value="EGF_Ca-bd_CS"/>
</dbReference>
<evidence type="ECO:0000313" key="8">
    <source>
        <dbReference type="EMBL" id="JAD00357.1"/>
    </source>
</evidence>
<feature type="compositionally biased region" description="Low complexity" evidence="5">
    <location>
        <begin position="657"/>
        <end position="672"/>
    </location>
</feature>
<evidence type="ECO:0000256" key="5">
    <source>
        <dbReference type="SAM" id="MobiDB-lite"/>
    </source>
</evidence>
<keyword evidence="8" id="KW-0969">Cilium</keyword>
<protein>
    <submittedName>
        <fullName evidence="8">63 kDa sperm flagellar membrane protein</fullName>
    </submittedName>
</protein>
<dbReference type="Gene3D" id="2.10.25.10">
    <property type="entry name" value="Laminin"/>
    <property type="match status" value="1"/>
</dbReference>
<reference evidence="8" key="2">
    <citation type="journal article" date="2015" name="Gigascience">
        <title>Reconstructing a comprehensive transcriptome assembly of a white-pupal translocated strain of the pest fruit fly Bactrocera cucurbitae.</title>
        <authorList>
            <person name="Sim S.B."/>
            <person name="Calla B."/>
            <person name="Hall B."/>
            <person name="DeRego T."/>
            <person name="Geib S.M."/>
        </authorList>
    </citation>
    <scope>NUCLEOTIDE SEQUENCE</scope>
</reference>
<feature type="region of interest" description="Disordered" evidence="5">
    <location>
        <begin position="391"/>
        <end position="554"/>
    </location>
</feature>
<dbReference type="InterPro" id="IPR050751">
    <property type="entry name" value="ECM_structural_protein"/>
</dbReference>
<dbReference type="EMBL" id="GBXI01013935">
    <property type="protein sequence ID" value="JAD00357.1"/>
    <property type="molecule type" value="Transcribed_RNA"/>
</dbReference>
<dbReference type="InterPro" id="IPR049883">
    <property type="entry name" value="NOTCH1_EGF-like"/>
</dbReference>
<feature type="region of interest" description="Disordered" evidence="5">
    <location>
        <begin position="1428"/>
        <end position="1484"/>
    </location>
</feature>
<feature type="domain" description="EGF-like" evidence="7">
    <location>
        <begin position="1118"/>
        <end position="1157"/>
    </location>
</feature>
<dbReference type="Pfam" id="PF07645">
    <property type="entry name" value="EGF_CA"/>
    <property type="match status" value="1"/>
</dbReference>
<feature type="transmembrane region" description="Helical" evidence="6">
    <location>
        <begin position="1207"/>
        <end position="1232"/>
    </location>
</feature>
<evidence type="ECO:0000256" key="3">
    <source>
        <dbReference type="ARBA" id="ARBA00023157"/>
    </source>
</evidence>
<evidence type="ECO:0000256" key="4">
    <source>
        <dbReference type="PROSITE-ProRule" id="PRU00076"/>
    </source>
</evidence>
<feature type="region of interest" description="Disordered" evidence="5">
    <location>
        <begin position="259"/>
        <end position="294"/>
    </location>
</feature>
<keyword evidence="2" id="KW-0677">Repeat</keyword>
<keyword evidence="8" id="KW-0966">Cell projection</keyword>
<dbReference type="PROSITE" id="PS00022">
    <property type="entry name" value="EGF_1"/>
    <property type="match status" value="1"/>
</dbReference>
<dbReference type="InterPro" id="IPR000152">
    <property type="entry name" value="EGF-type_Asp/Asn_hydroxyl_site"/>
</dbReference>
<accession>A0A0A1WNG5</accession>
<feature type="compositionally biased region" description="Low complexity" evidence="5">
    <location>
        <begin position="841"/>
        <end position="856"/>
    </location>
</feature>
<gene>
    <name evidence="8" type="primary">SP63_2</name>
    <name evidence="8" type="ORF">g.35189</name>
</gene>
<feature type="compositionally biased region" description="Polar residues" evidence="5">
    <location>
        <begin position="260"/>
        <end position="271"/>
    </location>
</feature>
<keyword evidence="3 4" id="KW-1015">Disulfide bond</keyword>
<comment type="caution">
    <text evidence="4">Lacks conserved residue(s) required for the propagation of feature annotation.</text>
</comment>
<feature type="region of interest" description="Disordered" evidence="5">
    <location>
        <begin position="1353"/>
        <end position="1390"/>
    </location>
</feature>
<dbReference type="InterPro" id="IPR000742">
    <property type="entry name" value="EGF"/>
</dbReference>
<evidence type="ECO:0000259" key="7">
    <source>
        <dbReference type="PROSITE" id="PS50026"/>
    </source>
</evidence>
<evidence type="ECO:0000256" key="1">
    <source>
        <dbReference type="ARBA" id="ARBA00022536"/>
    </source>
</evidence>
<feature type="compositionally biased region" description="Acidic residues" evidence="5">
    <location>
        <begin position="492"/>
        <end position="501"/>
    </location>
</feature>
<proteinExistence type="predicted"/>
<feature type="region of interest" description="Disordered" evidence="5">
    <location>
        <begin position="841"/>
        <end position="940"/>
    </location>
</feature>
<feature type="domain" description="EGF-like" evidence="7">
    <location>
        <begin position="1165"/>
        <end position="1202"/>
    </location>
</feature>
<feature type="disulfide bond" evidence="4">
    <location>
        <begin position="1192"/>
        <end position="1201"/>
    </location>
</feature>